<dbReference type="InterPro" id="IPR011008">
    <property type="entry name" value="Dimeric_a/b-barrel"/>
</dbReference>
<evidence type="ECO:0000259" key="9">
    <source>
        <dbReference type="Pfam" id="PF21105"/>
    </source>
</evidence>
<evidence type="ECO:0000256" key="3">
    <source>
        <dbReference type="ARBA" id="ARBA00022617"/>
    </source>
</evidence>
<dbReference type="EC" id="1.11.1.16" evidence="10"/>
<feature type="compositionally biased region" description="Basic and acidic residues" evidence="8">
    <location>
        <begin position="450"/>
        <end position="459"/>
    </location>
</feature>
<comment type="cofactor">
    <cofactor evidence="1">
        <name>heme b</name>
        <dbReference type="ChEBI" id="CHEBI:60344"/>
    </cofactor>
</comment>
<comment type="similarity">
    <text evidence="7">Belongs to the DyP-type peroxidase family.</text>
</comment>
<dbReference type="RefSeq" id="WP_174626336.1">
    <property type="nucleotide sequence ID" value="NZ_CADCXN010000071.1"/>
</dbReference>
<dbReference type="NCBIfam" id="TIGR01413">
    <property type="entry name" value="Dyp_perox_fam"/>
    <property type="match status" value="1"/>
</dbReference>
<keyword evidence="11" id="KW-1185">Reference proteome</keyword>
<gene>
    <name evidence="10" type="primary">dyp</name>
    <name evidence="10" type="ORF">METHB2_410014</name>
</gene>
<feature type="domain" description="DyP dimeric alpha+beta barrel" evidence="9">
    <location>
        <begin position="33"/>
        <end position="172"/>
    </location>
</feature>
<dbReference type="EC" id="1.11.1.19" evidence="10"/>
<dbReference type="AlphaFoldDB" id="A0A8S0X1W4"/>
<name>A0A8S0X1W4_9GAMM</name>
<evidence type="ECO:0000256" key="7">
    <source>
        <dbReference type="ARBA" id="ARBA00025737"/>
    </source>
</evidence>
<dbReference type="PANTHER" id="PTHR30521">
    <property type="entry name" value="DEFERROCHELATASE/PEROXIDASE"/>
    <property type="match status" value="1"/>
</dbReference>
<reference evidence="10 11" key="1">
    <citation type="submission" date="2020-02" db="EMBL/GenBank/DDBJ databases">
        <authorList>
            <person name="Hogendoorn C."/>
        </authorList>
    </citation>
    <scope>NUCLEOTIDE SEQUENCE [LARGE SCALE GENOMIC DNA]</scope>
    <source>
        <strain evidence="10">METHB21</strain>
    </source>
</reference>
<dbReference type="PROSITE" id="PS51404">
    <property type="entry name" value="DYP_PEROXIDASE"/>
    <property type="match status" value="1"/>
</dbReference>
<keyword evidence="2 10" id="KW-0575">Peroxidase</keyword>
<dbReference type="EMBL" id="CADCXN010000071">
    <property type="protein sequence ID" value="CAA9891472.1"/>
    <property type="molecule type" value="Genomic_DNA"/>
</dbReference>
<evidence type="ECO:0000256" key="4">
    <source>
        <dbReference type="ARBA" id="ARBA00022723"/>
    </source>
</evidence>
<dbReference type="InterPro" id="IPR049509">
    <property type="entry name" value="DyP_N"/>
</dbReference>
<dbReference type="GO" id="GO:0046872">
    <property type="term" value="F:metal ion binding"/>
    <property type="evidence" value="ECO:0007669"/>
    <property type="project" value="UniProtKB-KW"/>
</dbReference>
<proteinExistence type="inferred from homology"/>
<organism evidence="10 11">
    <name type="scientific">Candidatus Methylobacter favarea</name>
    <dbReference type="NCBI Taxonomy" id="2707345"/>
    <lineage>
        <taxon>Bacteria</taxon>
        <taxon>Pseudomonadati</taxon>
        <taxon>Pseudomonadota</taxon>
        <taxon>Gammaproteobacteria</taxon>
        <taxon>Methylococcales</taxon>
        <taxon>Methylococcaceae</taxon>
        <taxon>Methylobacter</taxon>
    </lineage>
</organism>
<evidence type="ECO:0000256" key="5">
    <source>
        <dbReference type="ARBA" id="ARBA00023002"/>
    </source>
</evidence>
<sequence length="490" mass="54472">MHSNVTVISEINLDAPLAWTRANLEELRLLQSLQGNILKGHGRDFTANIFFKFDAGKEIQSRRLLRELANFHLTDAHRQLLEVKKFKETGESGGPFCHLALSSKGYEALGLAAQAPPDEDFQRGMQDPSSIDALKDPAIENWESAFQEEIHCLLLAGHESENETTELADALVSLLEEAGCTIIHIQRGKALFNAAGNGIEHFGYVDGRSQPLMLVEDVEGESLVGLSRWSPVFPLKTVLVKDPGTSDTFSFGSFLVFRKLEQNVRAFKTREQEIADLLQLTEDDRELAGAMIVGRFEDGTPVSLSDEARGRMPPNNFNYVDDPGRRCPFHAHIRKVNPRGSGGAEPEDGERSHAIARRGIPYEDVARCVHPDDLPEVTDINQFIRQVQPQLPEDGVGLLFIAYNSVIANQFKFIQRIWANNTSFPVQPPGPHGIDPVIGQGVNTPNDQKLPNEWDNPDKGTNDNCSFSGFVRMKGGQYFFSPSLTFLKNL</sequence>
<feature type="region of interest" description="Disordered" evidence="8">
    <location>
        <begin position="430"/>
        <end position="459"/>
    </location>
</feature>
<keyword evidence="4" id="KW-0479">Metal-binding</keyword>
<keyword evidence="3" id="KW-0349">Heme</keyword>
<keyword evidence="6" id="KW-0408">Iron</keyword>
<evidence type="ECO:0000256" key="2">
    <source>
        <dbReference type="ARBA" id="ARBA00022559"/>
    </source>
</evidence>
<protein>
    <submittedName>
        <fullName evidence="10">Multifunctional dye peroxidase DyP2</fullName>
        <ecNumber evidence="10">1.11.1.16</ecNumber>
        <ecNumber evidence="10">1.11.1.19</ecNumber>
        <ecNumber evidence="10">1.11.1.7</ecNumber>
    </submittedName>
</protein>
<dbReference type="EC" id="1.11.1.7" evidence="10"/>
<keyword evidence="5 10" id="KW-0560">Oxidoreductase</keyword>
<dbReference type="SUPFAM" id="SSF54909">
    <property type="entry name" value="Dimeric alpha+beta barrel"/>
    <property type="match status" value="1"/>
</dbReference>
<evidence type="ECO:0000256" key="6">
    <source>
        <dbReference type="ARBA" id="ARBA00023004"/>
    </source>
</evidence>
<dbReference type="GO" id="GO:0140825">
    <property type="term" value="F:lactoperoxidase activity"/>
    <property type="evidence" value="ECO:0007669"/>
    <property type="project" value="UniProtKB-EC"/>
</dbReference>
<dbReference type="Proteomes" id="UP000494216">
    <property type="component" value="Unassembled WGS sequence"/>
</dbReference>
<dbReference type="PANTHER" id="PTHR30521:SF4">
    <property type="entry name" value="DEFERROCHELATASE"/>
    <property type="match status" value="1"/>
</dbReference>
<dbReference type="GO" id="GO:0005829">
    <property type="term" value="C:cytosol"/>
    <property type="evidence" value="ECO:0007669"/>
    <property type="project" value="TreeGrafter"/>
</dbReference>
<evidence type="ECO:0000256" key="1">
    <source>
        <dbReference type="ARBA" id="ARBA00001970"/>
    </source>
</evidence>
<evidence type="ECO:0000256" key="8">
    <source>
        <dbReference type="SAM" id="MobiDB-lite"/>
    </source>
</evidence>
<accession>A0A8S0X1W4</accession>
<dbReference type="GO" id="GO:0052750">
    <property type="term" value="F:reactive-black-5:hydrogen-peroxide oxidoreductase activity"/>
    <property type="evidence" value="ECO:0007669"/>
    <property type="project" value="UniProtKB-EC"/>
</dbReference>
<evidence type="ECO:0000313" key="10">
    <source>
        <dbReference type="EMBL" id="CAA9891472.1"/>
    </source>
</evidence>
<dbReference type="InterPro" id="IPR006314">
    <property type="entry name" value="Dyp_peroxidase"/>
</dbReference>
<evidence type="ECO:0000313" key="11">
    <source>
        <dbReference type="Proteomes" id="UP000494216"/>
    </source>
</evidence>
<dbReference type="Pfam" id="PF21105">
    <property type="entry name" value="DyP_N"/>
    <property type="match status" value="1"/>
</dbReference>
<dbReference type="GO" id="GO:0020037">
    <property type="term" value="F:heme binding"/>
    <property type="evidence" value="ECO:0007669"/>
    <property type="project" value="InterPro"/>
</dbReference>
<comment type="caution">
    <text evidence="10">The sequence shown here is derived from an EMBL/GenBank/DDBJ whole genome shotgun (WGS) entry which is preliminary data.</text>
</comment>